<name>A0A2R4FYS1_9VIRU</name>
<feature type="region of interest" description="Disordered" evidence="1">
    <location>
        <begin position="91"/>
        <end position="119"/>
    </location>
</feature>
<accession>A0A2R4FYS1</accession>
<reference evidence="3" key="1">
    <citation type="submission" date="2018-02" db="EMBL/GenBank/DDBJ databases">
        <authorList>
            <person name="Cohen D.B."/>
            <person name="Kent A.D."/>
        </authorList>
    </citation>
    <scope>NUCLEOTIDE SEQUENCE</scope>
    <source>
        <strain evidence="3">DK HZ16-583</strain>
    </source>
</reference>
<reference evidence="3" key="2">
    <citation type="submission" date="2018-04" db="EMBL/GenBank/DDBJ databases">
        <title>Molecular characterisation of the first occurrence of Pea necrotic yellow dwarf virus in Denmark.</title>
        <authorList>
            <person name="Gaafar Y."/>
            <person name="Nielsen G."/>
            <person name="Ziebell H."/>
        </authorList>
    </citation>
    <scope>NUCLEOTIDE SEQUENCE</scope>
    <source>
        <strain evidence="3">DK HZ16-583</strain>
    </source>
</reference>
<sequence length="119" mass="13333">MSQPGDYGEYPSYEALDSEKRHQALYIIGICLLIIICIVVLWVCIMIACWVPGFLKKTLDAWLGSSSMMKRKVASTITRTPLEFTGPNRERNWDIRREASNSVPERPVSSSVPPSGGMI</sequence>
<keyword evidence="2" id="KW-0812">Transmembrane</keyword>
<keyword evidence="2" id="KW-0472">Membrane</keyword>
<evidence type="ECO:0000256" key="2">
    <source>
        <dbReference type="SAM" id="Phobius"/>
    </source>
</evidence>
<gene>
    <name evidence="3" type="primary">MP</name>
</gene>
<feature type="compositionally biased region" description="Low complexity" evidence="1">
    <location>
        <begin position="100"/>
        <end position="119"/>
    </location>
</feature>
<keyword evidence="2" id="KW-1133">Transmembrane helix</keyword>
<protein>
    <submittedName>
        <fullName evidence="3">Movement protein</fullName>
    </submittedName>
</protein>
<organism evidence="3">
    <name type="scientific">Pea necrotic yellow dwarf virus</name>
    <dbReference type="NCBI Taxonomy" id="753670"/>
    <lineage>
        <taxon>Viruses</taxon>
        <taxon>Monodnaviria</taxon>
        <taxon>Shotokuvirae</taxon>
        <taxon>Cressdnaviricota</taxon>
        <taxon>Arfiviricetes</taxon>
        <taxon>Mulpavirales</taxon>
        <taxon>Nanoviridae</taxon>
        <taxon>Nanovirus</taxon>
        <taxon>Nanovirus necropisi</taxon>
    </lineage>
</organism>
<proteinExistence type="predicted"/>
<evidence type="ECO:0000256" key="1">
    <source>
        <dbReference type="SAM" id="MobiDB-lite"/>
    </source>
</evidence>
<dbReference type="EMBL" id="MH000267">
    <property type="protein sequence ID" value="AVT42658.1"/>
    <property type="molecule type" value="Genomic_DNA"/>
</dbReference>
<feature type="transmembrane region" description="Helical" evidence="2">
    <location>
        <begin position="24"/>
        <end position="51"/>
    </location>
</feature>
<evidence type="ECO:0000313" key="3">
    <source>
        <dbReference type="EMBL" id="AVT42658.1"/>
    </source>
</evidence>